<dbReference type="GO" id="GO:0005634">
    <property type="term" value="C:nucleus"/>
    <property type="evidence" value="ECO:0007669"/>
    <property type="project" value="TreeGrafter"/>
</dbReference>
<feature type="region of interest" description="Disordered" evidence="1">
    <location>
        <begin position="1"/>
        <end position="53"/>
    </location>
</feature>
<dbReference type="PANTHER" id="PTHR34396:SF27">
    <property type="entry name" value="OS08G0208700 PROTEIN"/>
    <property type="match status" value="1"/>
</dbReference>
<dbReference type="AlphaFoldDB" id="A0A834SRD0"/>
<dbReference type="InterPro" id="IPR053031">
    <property type="entry name" value="Cuticle_assoc_protein"/>
</dbReference>
<evidence type="ECO:0000256" key="1">
    <source>
        <dbReference type="SAM" id="MobiDB-lite"/>
    </source>
</evidence>
<feature type="compositionally biased region" description="Low complexity" evidence="1">
    <location>
        <begin position="1"/>
        <end position="38"/>
    </location>
</feature>
<evidence type="ECO:0000313" key="3">
    <source>
        <dbReference type="Proteomes" id="UP000634136"/>
    </source>
</evidence>
<dbReference type="OrthoDB" id="1900170at2759"/>
<keyword evidence="3" id="KW-1185">Reference proteome</keyword>
<reference evidence="2" key="1">
    <citation type="submission" date="2020-09" db="EMBL/GenBank/DDBJ databases">
        <title>Genome-Enabled Discovery of Anthraquinone Biosynthesis in Senna tora.</title>
        <authorList>
            <person name="Kang S.-H."/>
            <person name="Pandey R.P."/>
            <person name="Lee C.-M."/>
            <person name="Sim J.-S."/>
            <person name="Jeong J.-T."/>
            <person name="Choi B.-S."/>
            <person name="Jung M."/>
            <person name="Ginzburg D."/>
            <person name="Zhao K."/>
            <person name="Won S.Y."/>
            <person name="Oh T.-J."/>
            <person name="Yu Y."/>
            <person name="Kim N.-H."/>
            <person name="Lee O.R."/>
            <person name="Lee T.-H."/>
            <person name="Bashyal P."/>
            <person name="Kim T.-S."/>
            <person name="Lee W.-H."/>
            <person name="Kawkins C."/>
            <person name="Kim C.-K."/>
            <person name="Kim J.S."/>
            <person name="Ahn B.O."/>
            <person name="Rhee S.Y."/>
            <person name="Sohng J.K."/>
        </authorList>
    </citation>
    <scope>NUCLEOTIDE SEQUENCE</scope>
    <source>
        <tissue evidence="2">Leaf</tissue>
    </source>
</reference>
<organism evidence="2 3">
    <name type="scientific">Senna tora</name>
    <dbReference type="NCBI Taxonomy" id="362788"/>
    <lineage>
        <taxon>Eukaryota</taxon>
        <taxon>Viridiplantae</taxon>
        <taxon>Streptophyta</taxon>
        <taxon>Embryophyta</taxon>
        <taxon>Tracheophyta</taxon>
        <taxon>Spermatophyta</taxon>
        <taxon>Magnoliopsida</taxon>
        <taxon>eudicotyledons</taxon>
        <taxon>Gunneridae</taxon>
        <taxon>Pentapetalae</taxon>
        <taxon>rosids</taxon>
        <taxon>fabids</taxon>
        <taxon>Fabales</taxon>
        <taxon>Fabaceae</taxon>
        <taxon>Caesalpinioideae</taxon>
        <taxon>Cassia clade</taxon>
        <taxon>Senna</taxon>
    </lineage>
</organism>
<dbReference type="Proteomes" id="UP000634136">
    <property type="component" value="Unassembled WGS sequence"/>
</dbReference>
<dbReference type="GO" id="GO:1990837">
    <property type="term" value="F:sequence-specific double-stranded DNA binding"/>
    <property type="evidence" value="ECO:0007669"/>
    <property type="project" value="TreeGrafter"/>
</dbReference>
<sequence length="129" mass="14062">MADPSTQQIQDTTQDTNPSQDTDTPGSDAATTAASAPANVSGSKRKPPVPKSSVWDHFVKLPLEETNGEPRAKSKYCKDHTYACDTSKHGTTSLKKHLIKCKGLSELSKVMDFESIAIVLNLDFQFHRG</sequence>
<name>A0A834SRD0_9FABA</name>
<proteinExistence type="predicted"/>
<dbReference type="SMART" id="SM00614">
    <property type="entry name" value="ZnF_BED"/>
    <property type="match status" value="1"/>
</dbReference>
<dbReference type="EMBL" id="JAAIUW010000012">
    <property type="protein sequence ID" value="KAF7808141.1"/>
    <property type="molecule type" value="Genomic_DNA"/>
</dbReference>
<protein>
    <submittedName>
        <fullName evidence="2">Zinc finger BED domain-containing protein RICESLEEPER 2-like</fullName>
    </submittedName>
</protein>
<dbReference type="GO" id="GO:0006357">
    <property type="term" value="P:regulation of transcription by RNA polymerase II"/>
    <property type="evidence" value="ECO:0007669"/>
    <property type="project" value="TreeGrafter"/>
</dbReference>
<evidence type="ECO:0000313" key="2">
    <source>
        <dbReference type="EMBL" id="KAF7808141.1"/>
    </source>
</evidence>
<accession>A0A834SRD0</accession>
<gene>
    <name evidence="2" type="ORF">G2W53_040302</name>
</gene>
<comment type="caution">
    <text evidence="2">The sequence shown here is derived from an EMBL/GenBank/DDBJ whole genome shotgun (WGS) entry which is preliminary data.</text>
</comment>
<dbReference type="PANTHER" id="PTHR34396">
    <property type="entry name" value="OS03G0264950 PROTEIN-RELATED"/>
    <property type="match status" value="1"/>
</dbReference>